<dbReference type="RefSeq" id="WP_071663850.1">
    <property type="nucleotide sequence ID" value="NZ_CP009654.1"/>
</dbReference>
<sequence length="108" mass="12346">MSGYSTFRISFYSNICKAKVPEIIRKDLSYILSISRLSLCEKKSLIGSLKINFGFISDISNYADLISLDDDNIYGLKRNNERKNNQKQLIKYLSDSQKILKELVPTGT</sequence>
<dbReference type="EMBL" id="CP009654">
    <property type="protein sequence ID" value="APC96945.1"/>
    <property type="molecule type" value="Genomic_DNA"/>
</dbReference>
<name>A0A1J0KT63_9GAMM</name>
<reference evidence="2" key="1">
    <citation type="submission" date="2014-10" db="EMBL/GenBank/DDBJ databases">
        <authorList>
            <person name="Kuske C.R."/>
            <person name="Challacombe J.F."/>
            <person name="Daligault H.E."/>
            <person name="Davenport K.W."/>
            <person name="Johnson S.L."/>
            <person name="Siddaramappa S."/>
            <person name="Petersen J.M."/>
        </authorList>
    </citation>
    <scope>NUCLEOTIDE SEQUENCE [LARGE SCALE GENOMIC DNA]</scope>
    <source>
        <strain evidence="2">CA97-1460</strain>
    </source>
</reference>
<evidence type="ECO:0000313" key="2">
    <source>
        <dbReference type="Proteomes" id="UP000182521"/>
    </source>
</evidence>
<organism evidence="1 2">
    <name type="scientific">Francisella frigiditurris</name>
    <dbReference type="NCBI Taxonomy" id="1542390"/>
    <lineage>
        <taxon>Bacteria</taxon>
        <taxon>Pseudomonadati</taxon>
        <taxon>Pseudomonadota</taxon>
        <taxon>Gammaproteobacteria</taxon>
        <taxon>Thiotrichales</taxon>
        <taxon>Francisellaceae</taxon>
        <taxon>Francisella</taxon>
    </lineage>
</organism>
<accession>A0A1J0KT63</accession>
<proteinExistence type="predicted"/>
<protein>
    <submittedName>
        <fullName evidence="1">Uncharacterized protein</fullName>
    </submittedName>
</protein>
<gene>
    <name evidence="1" type="ORF">KX01_918</name>
</gene>
<evidence type="ECO:0000313" key="1">
    <source>
        <dbReference type="EMBL" id="APC96945.1"/>
    </source>
</evidence>
<dbReference type="Proteomes" id="UP000182521">
    <property type="component" value="Chromosome"/>
</dbReference>
<dbReference type="KEGG" id="frc:KX01_918"/>
<keyword evidence="2" id="KW-1185">Reference proteome</keyword>
<dbReference type="AlphaFoldDB" id="A0A1J0KT63"/>